<accession>A0ABU3RL06</accession>
<keyword evidence="1" id="KW-1133">Transmembrane helix</keyword>
<feature type="transmembrane region" description="Helical" evidence="1">
    <location>
        <begin position="38"/>
        <end position="59"/>
    </location>
</feature>
<evidence type="ECO:0000313" key="2">
    <source>
        <dbReference type="EMBL" id="MDU0204980.1"/>
    </source>
</evidence>
<dbReference type="EMBL" id="JAWCUD010000012">
    <property type="protein sequence ID" value="MDU0204980.1"/>
    <property type="molecule type" value="Genomic_DNA"/>
</dbReference>
<reference evidence="2 3" key="1">
    <citation type="submission" date="2023-10" db="EMBL/GenBank/DDBJ databases">
        <title>Paenibacillus strain PFR10 Genome sequencing and assembly.</title>
        <authorList>
            <person name="Kim I."/>
        </authorList>
    </citation>
    <scope>NUCLEOTIDE SEQUENCE [LARGE SCALE GENOMIC DNA]</scope>
    <source>
        <strain evidence="2 3">PFR10</strain>
    </source>
</reference>
<organism evidence="2 3">
    <name type="scientific">Paenibacillus violae</name>
    <dbReference type="NCBI Taxonomy" id="3077234"/>
    <lineage>
        <taxon>Bacteria</taxon>
        <taxon>Bacillati</taxon>
        <taxon>Bacillota</taxon>
        <taxon>Bacilli</taxon>
        <taxon>Bacillales</taxon>
        <taxon>Paenibacillaceae</taxon>
        <taxon>Paenibacillus</taxon>
    </lineage>
</organism>
<keyword evidence="1" id="KW-0472">Membrane</keyword>
<gene>
    <name evidence="2" type="ORF">RQP52_28250</name>
</gene>
<evidence type="ECO:0000313" key="3">
    <source>
        <dbReference type="Proteomes" id="UP001260980"/>
    </source>
</evidence>
<proteinExistence type="predicted"/>
<keyword evidence="1" id="KW-0812">Transmembrane</keyword>
<comment type="caution">
    <text evidence="2">The sequence shown here is derived from an EMBL/GenBank/DDBJ whole genome shotgun (WGS) entry which is preliminary data.</text>
</comment>
<dbReference type="Proteomes" id="UP001260980">
    <property type="component" value="Unassembled WGS sequence"/>
</dbReference>
<protein>
    <submittedName>
        <fullName evidence="2">Uncharacterized protein</fullName>
    </submittedName>
</protein>
<keyword evidence="3" id="KW-1185">Reference proteome</keyword>
<feature type="transmembrane region" description="Helical" evidence="1">
    <location>
        <begin position="65"/>
        <end position="98"/>
    </location>
</feature>
<sequence length="106" mass="11039">MTKGGDEIMKRNTGLAALLIAFGALILLNKLGLHMGPFIGSVMGYLIPIGMVGLGYIGIQNGNKFGWLIAGIGGVILVGKLAGWIIILLAIGLIGYGVSMLTRRTV</sequence>
<feature type="transmembrane region" description="Helical" evidence="1">
    <location>
        <begin position="12"/>
        <end position="31"/>
    </location>
</feature>
<name>A0ABU3RL06_9BACL</name>
<evidence type="ECO:0000256" key="1">
    <source>
        <dbReference type="SAM" id="Phobius"/>
    </source>
</evidence>
<dbReference type="RefSeq" id="WP_315954948.1">
    <property type="nucleotide sequence ID" value="NZ_JAWCUD010000012.1"/>
</dbReference>